<proteinExistence type="inferred from homology"/>
<dbReference type="PANTHER" id="PTHR34224:SF4">
    <property type="entry name" value="INTERACTOR OF CONSTITUTIVE ACTIVE ROPS 2, CHLOROPLASTIC"/>
    <property type="match status" value="1"/>
</dbReference>
<keyword evidence="6" id="KW-1185">Reference proteome</keyword>
<sequence length="501" mass="57251">MNMKKKKTNRVSELESQLAHLQEELKKTKDQLTSSESCKKKAQQEAEESKKHLAAMSAKLDDTLKELNDISYSEESRIQELRKVSQDRDKAWESELEAVQKQHSMDSAALASALNEIQRLKIELNRASESEASHARHAESTRAEIQTLRVELRETLEWVEFLKKELNESRESESQSIEEVCKVQTELEVMKTTEETLRSEHANAVECYKSLVVELDQSKNRVNSLEELVKNFKNSDDIKTSSENGEFDDESIMMKTEIDDLKNEVSQLRVALESAEKRYHDEYIQSTLQIRNAYELLERAKSKSMQIEAELEAKVKESMAEIEELKMKMNLKAETELQTDLRNSESILRDLKSSLLEKEAQLVSIAEENEKLKSERAEVDEARAAEKEALMRLGYLTEEADKSSRKADRISEELESAQAANSEMEAELRRLKVQADQWRKAAEAAASILSTGNNGKDLDSYHSIGGKLDLAYSEDMDDDSFKKKNGNMLRKIGVLLKKGQK</sequence>
<evidence type="ECO:0000256" key="1">
    <source>
        <dbReference type="ARBA" id="ARBA00009778"/>
    </source>
</evidence>
<organism evidence="5 6">
    <name type="scientific">Penstemon davidsonii</name>
    <dbReference type="NCBI Taxonomy" id="160366"/>
    <lineage>
        <taxon>Eukaryota</taxon>
        <taxon>Viridiplantae</taxon>
        <taxon>Streptophyta</taxon>
        <taxon>Embryophyta</taxon>
        <taxon>Tracheophyta</taxon>
        <taxon>Spermatophyta</taxon>
        <taxon>Magnoliopsida</taxon>
        <taxon>eudicotyledons</taxon>
        <taxon>Gunneridae</taxon>
        <taxon>Pentapetalae</taxon>
        <taxon>asterids</taxon>
        <taxon>lamiids</taxon>
        <taxon>Lamiales</taxon>
        <taxon>Plantaginaceae</taxon>
        <taxon>Cheloneae</taxon>
        <taxon>Penstemon</taxon>
    </lineage>
</organism>
<evidence type="ECO:0000313" key="6">
    <source>
        <dbReference type="Proteomes" id="UP001291926"/>
    </source>
</evidence>
<comment type="caution">
    <text evidence="5">The sequence shown here is derived from an EMBL/GenBank/DDBJ whole genome shotgun (WGS) entry which is preliminary data.</text>
</comment>
<feature type="compositionally biased region" description="Basic and acidic residues" evidence="4">
    <location>
        <begin position="37"/>
        <end position="51"/>
    </location>
</feature>
<name>A0ABR0CNK6_9LAMI</name>
<reference evidence="5 6" key="1">
    <citation type="journal article" date="2023" name="bioRxiv">
        <title>Genome report: Whole genome sequence and annotation of Penstemon davidsonii.</title>
        <authorList>
            <person name="Ostevik K.L."/>
            <person name="Alabady M."/>
            <person name="Zhang M."/>
            <person name="Rausher M.D."/>
        </authorList>
    </citation>
    <scope>NUCLEOTIDE SEQUENCE [LARGE SCALE GENOMIC DNA]</scope>
    <source>
        <strain evidence="5">DNT005</strain>
        <tissue evidence="5">Whole leaf</tissue>
    </source>
</reference>
<dbReference type="PANTHER" id="PTHR34224">
    <property type="entry name" value="INTERACTOR OF CONSTITUTIVE ACTIVE ROPS 2, CHLOROPLASTIC-RELATED"/>
    <property type="match status" value="1"/>
</dbReference>
<accession>A0ABR0CNK6</accession>
<evidence type="ECO:0000256" key="2">
    <source>
        <dbReference type="ARBA" id="ARBA00023054"/>
    </source>
</evidence>
<feature type="region of interest" description="Disordered" evidence="4">
    <location>
        <begin position="26"/>
        <end position="54"/>
    </location>
</feature>
<keyword evidence="2 3" id="KW-0175">Coiled coil</keyword>
<dbReference type="EMBL" id="JAYDYQ010002687">
    <property type="protein sequence ID" value="KAK4478627.1"/>
    <property type="molecule type" value="Genomic_DNA"/>
</dbReference>
<dbReference type="Proteomes" id="UP001291926">
    <property type="component" value="Unassembled WGS sequence"/>
</dbReference>
<evidence type="ECO:0000313" key="5">
    <source>
        <dbReference type="EMBL" id="KAK4478627.1"/>
    </source>
</evidence>
<evidence type="ECO:0000256" key="3">
    <source>
        <dbReference type="SAM" id="Coils"/>
    </source>
</evidence>
<dbReference type="InterPro" id="IPR029688">
    <property type="entry name" value="ICR"/>
</dbReference>
<comment type="similarity">
    <text evidence="1">Belongs to the ICR family.</text>
</comment>
<feature type="coiled-coil region" evidence="3">
    <location>
        <begin position="208"/>
        <end position="441"/>
    </location>
</feature>
<protein>
    <submittedName>
        <fullName evidence="5">Uncharacterized protein</fullName>
    </submittedName>
</protein>
<evidence type="ECO:0000256" key="4">
    <source>
        <dbReference type="SAM" id="MobiDB-lite"/>
    </source>
</evidence>
<gene>
    <name evidence="5" type="ORF">RD792_014116</name>
</gene>